<dbReference type="InterPro" id="IPR013584">
    <property type="entry name" value="RAP"/>
</dbReference>
<dbReference type="GO" id="GO:0003723">
    <property type="term" value="F:RNA binding"/>
    <property type="evidence" value="ECO:0007669"/>
    <property type="project" value="TreeGrafter"/>
</dbReference>
<organism evidence="2 3">
    <name type="scientific">Chrysophaeum taylorii</name>
    <dbReference type="NCBI Taxonomy" id="2483200"/>
    <lineage>
        <taxon>Eukaryota</taxon>
        <taxon>Sar</taxon>
        <taxon>Stramenopiles</taxon>
        <taxon>Ochrophyta</taxon>
        <taxon>Pelagophyceae</taxon>
        <taxon>Pelagomonadales</taxon>
        <taxon>Pelagomonadaceae</taxon>
        <taxon>Chrysophaeum</taxon>
    </lineage>
</organism>
<gene>
    <name evidence="2" type="ORF">CTAYLR_010370</name>
</gene>
<dbReference type="AlphaFoldDB" id="A0AAD7UJT2"/>
<evidence type="ECO:0000313" key="3">
    <source>
        <dbReference type="Proteomes" id="UP001230188"/>
    </source>
</evidence>
<feature type="domain" description="RAP" evidence="1">
    <location>
        <begin position="318"/>
        <end position="376"/>
    </location>
</feature>
<evidence type="ECO:0000313" key="2">
    <source>
        <dbReference type="EMBL" id="KAJ8607233.1"/>
    </source>
</evidence>
<dbReference type="PROSITE" id="PS51286">
    <property type="entry name" value="RAP"/>
    <property type="match status" value="1"/>
</dbReference>
<dbReference type="InterPro" id="IPR058917">
    <property type="entry name" value="RESC6_dom"/>
</dbReference>
<keyword evidence="3" id="KW-1185">Reference proteome</keyword>
<dbReference type="EMBL" id="JAQMWT010000228">
    <property type="protein sequence ID" value="KAJ8607233.1"/>
    <property type="molecule type" value="Genomic_DNA"/>
</dbReference>
<dbReference type="GO" id="GO:0035770">
    <property type="term" value="C:ribonucleoprotein granule"/>
    <property type="evidence" value="ECO:0007669"/>
    <property type="project" value="TreeGrafter"/>
</dbReference>
<dbReference type="Pfam" id="PF08373">
    <property type="entry name" value="RAP"/>
    <property type="match status" value="1"/>
</dbReference>
<dbReference type="PANTHER" id="PTHR21228">
    <property type="entry name" value="FAST LEU-RICH DOMAIN-CONTAINING"/>
    <property type="match status" value="1"/>
</dbReference>
<dbReference type="PANTHER" id="PTHR21228:SF40">
    <property type="entry name" value="LD45607P"/>
    <property type="match status" value="1"/>
</dbReference>
<protein>
    <recommendedName>
        <fullName evidence="1">RAP domain-containing protein</fullName>
    </recommendedName>
</protein>
<dbReference type="SMART" id="SM00952">
    <property type="entry name" value="RAP"/>
    <property type="match status" value="1"/>
</dbReference>
<comment type="caution">
    <text evidence="2">The sequence shown here is derived from an EMBL/GenBank/DDBJ whole genome shotgun (WGS) entry which is preliminary data.</text>
</comment>
<dbReference type="Proteomes" id="UP001230188">
    <property type="component" value="Unassembled WGS sequence"/>
</dbReference>
<name>A0AAD7UJT2_9STRA</name>
<dbReference type="InterPro" id="IPR050870">
    <property type="entry name" value="FAST_kinase"/>
</dbReference>
<dbReference type="GO" id="GO:0005759">
    <property type="term" value="C:mitochondrial matrix"/>
    <property type="evidence" value="ECO:0007669"/>
    <property type="project" value="TreeGrafter"/>
</dbReference>
<proteinExistence type="predicted"/>
<accession>A0AAD7UJT2</accession>
<dbReference type="GO" id="GO:0000963">
    <property type="term" value="P:mitochondrial RNA processing"/>
    <property type="evidence" value="ECO:0007669"/>
    <property type="project" value="TreeGrafter"/>
</dbReference>
<reference evidence="2" key="1">
    <citation type="submission" date="2023-01" db="EMBL/GenBank/DDBJ databases">
        <title>Metagenome sequencing of chrysophaentin producing Chrysophaeum taylorii.</title>
        <authorList>
            <person name="Davison J."/>
            <person name="Bewley C."/>
        </authorList>
    </citation>
    <scope>NUCLEOTIDE SEQUENCE</scope>
    <source>
        <strain evidence="2">NIES-1699</strain>
    </source>
</reference>
<sequence>MTGRGATHESILSLFAARGDEFSARNLATAAHRVAKFGGRNRDRRIREFNPRDLANTAWAFAKAGIEAPHLFAAIADAAHSRLGEFKPPELANTSWAFAKAGIEAPQLFDTIALAARSWLGQFNPQQLAITAWAFATAGIEAPQLFDAIALEARSWLGEFNPQDLANSAWAFATTGIKAPQLFDAIAVAALSRLGEFNPQELANTAWVFACADWKKDPEFFAELACIVATDLDALDDRHLSRLHLASLHFHLEWPDRSFPLSNHHQMLVAAFQRQDPSPPLLQRDVATALDRVGWAHIFERVTEEGLSLDMAQPDTKRAVEVDGPYHYLERTRVETGSTRFKSRLLRRLGWNVVHVPLFDWGTLDGEREQDSYLRAKLFATANA</sequence>
<dbReference type="GO" id="GO:0044528">
    <property type="term" value="P:regulation of mitochondrial mRNA stability"/>
    <property type="evidence" value="ECO:0007669"/>
    <property type="project" value="TreeGrafter"/>
</dbReference>
<evidence type="ECO:0000259" key="1">
    <source>
        <dbReference type="PROSITE" id="PS51286"/>
    </source>
</evidence>
<dbReference type="Pfam" id="PF26188">
    <property type="entry name" value="RESC6"/>
    <property type="match status" value="1"/>
</dbReference>